<feature type="transmembrane region" description="Helical" evidence="5">
    <location>
        <begin position="178"/>
        <end position="202"/>
    </location>
</feature>
<feature type="domain" description="Ion transport" evidence="6">
    <location>
        <begin position="26"/>
        <end position="207"/>
    </location>
</feature>
<evidence type="ECO:0000256" key="1">
    <source>
        <dbReference type="ARBA" id="ARBA00004141"/>
    </source>
</evidence>
<keyword evidence="8" id="KW-1185">Reference proteome</keyword>
<protein>
    <recommendedName>
        <fullName evidence="6">Ion transport domain-containing protein</fullName>
    </recommendedName>
</protein>
<sequence>MLNAVFPFFRYARDNHLEMRLRHVVLQYARTWMAVDVYLLLLDLGFLLLDFHTGARAFRMVRLLRLLRLFRIQKWQASMMTWVSTGQSEYVVLIFRISRLSVQLLLMCHYIACAWFGVGELNLHGEFAHWGRGGSWVEENDVLPNGFLDSYAMSLHWSITQFTPSTNNIAPKSTMERLFAVGVVMLGMLFFSGFLSTLTSMVNQMKAITSARVQDRLRLLRFIRSKHISHKLGQRMLTFFDLDGGRRDRILIEGDIPVLQQMPESVIFSLHQEMYLYLVRANPDLDAFLNLNVGCFWNICHEAMSDHRFMAQQEPIAHGSPKCPGVPGAAGRLSGASALTSERGITLESSAGSQPSSNPTPLQVSIVDTQAWLAEAALWMKWSHRGTLACHCVCRGSKCVKFIPELFK</sequence>
<dbReference type="EMBL" id="CAUYUJ010003503">
    <property type="protein sequence ID" value="CAK0805589.1"/>
    <property type="molecule type" value="Genomic_DNA"/>
</dbReference>
<evidence type="ECO:0000256" key="3">
    <source>
        <dbReference type="ARBA" id="ARBA00022989"/>
    </source>
</evidence>
<evidence type="ECO:0000313" key="7">
    <source>
        <dbReference type="EMBL" id="CAK0805589.1"/>
    </source>
</evidence>
<dbReference type="Proteomes" id="UP001189429">
    <property type="component" value="Unassembled WGS sequence"/>
</dbReference>
<accession>A0ABN9QL30</accession>
<evidence type="ECO:0000256" key="5">
    <source>
        <dbReference type="SAM" id="Phobius"/>
    </source>
</evidence>
<evidence type="ECO:0000313" key="8">
    <source>
        <dbReference type="Proteomes" id="UP001189429"/>
    </source>
</evidence>
<dbReference type="Pfam" id="PF00520">
    <property type="entry name" value="Ion_trans"/>
    <property type="match status" value="1"/>
</dbReference>
<dbReference type="SUPFAM" id="SSF81324">
    <property type="entry name" value="Voltage-gated potassium channels"/>
    <property type="match status" value="1"/>
</dbReference>
<dbReference type="PANTHER" id="PTHR47823:SF9">
    <property type="entry name" value="CHROMOSOME UNDETERMINED SCAFFOLD_10, WHOLE GENOME SHOTGUN SEQUENCE"/>
    <property type="match status" value="1"/>
</dbReference>
<organism evidence="7 8">
    <name type="scientific">Prorocentrum cordatum</name>
    <dbReference type="NCBI Taxonomy" id="2364126"/>
    <lineage>
        <taxon>Eukaryota</taxon>
        <taxon>Sar</taxon>
        <taxon>Alveolata</taxon>
        <taxon>Dinophyceae</taxon>
        <taxon>Prorocentrales</taxon>
        <taxon>Prorocentraceae</taxon>
        <taxon>Prorocentrum</taxon>
    </lineage>
</organism>
<comment type="subcellular location">
    <subcellularLocation>
        <location evidence="1">Membrane</location>
        <topology evidence="1">Multi-pass membrane protein</topology>
    </subcellularLocation>
</comment>
<keyword evidence="2 5" id="KW-0812">Transmembrane</keyword>
<dbReference type="Gene3D" id="1.10.287.70">
    <property type="match status" value="1"/>
</dbReference>
<keyword evidence="4 5" id="KW-0472">Membrane</keyword>
<proteinExistence type="predicted"/>
<keyword evidence="3 5" id="KW-1133">Transmembrane helix</keyword>
<evidence type="ECO:0000256" key="4">
    <source>
        <dbReference type="ARBA" id="ARBA00023136"/>
    </source>
</evidence>
<evidence type="ECO:0000259" key="6">
    <source>
        <dbReference type="Pfam" id="PF00520"/>
    </source>
</evidence>
<feature type="transmembrane region" description="Helical" evidence="5">
    <location>
        <begin position="37"/>
        <end position="58"/>
    </location>
</feature>
<gene>
    <name evidence="7" type="ORF">PCOR1329_LOCUS12064</name>
</gene>
<dbReference type="PANTHER" id="PTHR47823">
    <property type="entry name" value="ION_TRANS DOMAIN-CONTAINING PROTEIN"/>
    <property type="match status" value="1"/>
</dbReference>
<evidence type="ECO:0000256" key="2">
    <source>
        <dbReference type="ARBA" id="ARBA00022692"/>
    </source>
</evidence>
<name>A0ABN9QL30_9DINO</name>
<comment type="caution">
    <text evidence="7">The sequence shown here is derived from an EMBL/GenBank/DDBJ whole genome shotgun (WGS) entry which is preliminary data.</text>
</comment>
<reference evidence="7" key="1">
    <citation type="submission" date="2023-10" db="EMBL/GenBank/DDBJ databases">
        <authorList>
            <person name="Chen Y."/>
            <person name="Shah S."/>
            <person name="Dougan E. K."/>
            <person name="Thang M."/>
            <person name="Chan C."/>
        </authorList>
    </citation>
    <scope>NUCLEOTIDE SEQUENCE [LARGE SCALE GENOMIC DNA]</scope>
</reference>
<dbReference type="InterPro" id="IPR005821">
    <property type="entry name" value="Ion_trans_dom"/>
</dbReference>